<sequence length="111" mass="11921">MTGTRAKIGFGDALSDLGGFEPTKRQKPAPEPQAAAEAGFTRREPSPAAKAPEQPQKAQRRRRTGRNAQINIKAKPETLEQFYAAADEMGIGVGEAFEVAVDLLRKKIAGS</sequence>
<evidence type="ECO:0000256" key="1">
    <source>
        <dbReference type="SAM" id="MobiDB-lite"/>
    </source>
</evidence>
<evidence type="ECO:0000313" key="2">
    <source>
        <dbReference type="EMBL" id="MFC6198871.1"/>
    </source>
</evidence>
<proteinExistence type="predicted"/>
<reference evidence="3" key="1">
    <citation type="journal article" date="2019" name="Int. J. Syst. Evol. Microbiol.">
        <title>The Global Catalogue of Microorganisms (GCM) 10K type strain sequencing project: providing services to taxonomists for standard genome sequencing and annotation.</title>
        <authorList>
            <consortium name="The Broad Institute Genomics Platform"/>
            <consortium name="The Broad Institute Genome Sequencing Center for Infectious Disease"/>
            <person name="Wu L."/>
            <person name="Ma J."/>
        </authorList>
    </citation>
    <scope>NUCLEOTIDE SEQUENCE [LARGE SCALE GENOMIC DNA]</scope>
    <source>
        <strain evidence="3">CGMCC-1.15741</strain>
    </source>
</reference>
<feature type="compositionally biased region" description="Low complexity" evidence="1">
    <location>
        <begin position="46"/>
        <end position="57"/>
    </location>
</feature>
<dbReference type="EMBL" id="JBHSSW010000016">
    <property type="protein sequence ID" value="MFC6198871.1"/>
    <property type="molecule type" value="Genomic_DNA"/>
</dbReference>
<dbReference type="Proteomes" id="UP001596303">
    <property type="component" value="Unassembled WGS sequence"/>
</dbReference>
<feature type="region of interest" description="Disordered" evidence="1">
    <location>
        <begin position="1"/>
        <end position="73"/>
    </location>
</feature>
<organism evidence="2 3">
    <name type="scientific">Ponticaulis profundi</name>
    <dbReference type="NCBI Taxonomy" id="2665222"/>
    <lineage>
        <taxon>Bacteria</taxon>
        <taxon>Pseudomonadati</taxon>
        <taxon>Pseudomonadota</taxon>
        <taxon>Alphaproteobacteria</taxon>
        <taxon>Hyphomonadales</taxon>
        <taxon>Hyphomonadaceae</taxon>
        <taxon>Ponticaulis</taxon>
    </lineage>
</organism>
<name>A0ABW1SB22_9PROT</name>
<gene>
    <name evidence="2" type="ORF">ACFQDM_12325</name>
</gene>
<evidence type="ECO:0000313" key="3">
    <source>
        <dbReference type="Proteomes" id="UP001596303"/>
    </source>
</evidence>
<protein>
    <submittedName>
        <fullName evidence="2">Stability/partitioning determinant</fullName>
    </submittedName>
</protein>
<dbReference type="RefSeq" id="WP_377379459.1">
    <property type="nucleotide sequence ID" value="NZ_JBHSSW010000016.1"/>
</dbReference>
<accession>A0ABW1SB22</accession>
<comment type="caution">
    <text evidence="2">The sequence shown here is derived from an EMBL/GenBank/DDBJ whole genome shotgun (WGS) entry which is preliminary data.</text>
</comment>
<keyword evidence="3" id="KW-1185">Reference proteome</keyword>